<accession>A0A7G2F0M2</accession>
<evidence type="ECO:0000313" key="2">
    <source>
        <dbReference type="Proteomes" id="UP000516314"/>
    </source>
</evidence>
<name>A0A7G2F0M2_ARATH</name>
<gene>
    <name evidence="1" type="ORF">AT9943_LOCUS16723</name>
</gene>
<dbReference type="AlphaFoldDB" id="A0A7G2F0M2"/>
<proteinExistence type="predicted"/>
<protein>
    <submittedName>
        <fullName evidence="1">(thale cress) hypothetical protein</fullName>
    </submittedName>
</protein>
<reference evidence="1 2" key="1">
    <citation type="submission" date="2020-09" db="EMBL/GenBank/DDBJ databases">
        <authorList>
            <person name="Ashkenazy H."/>
        </authorList>
    </citation>
    <scope>NUCLEOTIDE SEQUENCE [LARGE SCALE GENOMIC DNA]</scope>
    <source>
        <strain evidence="2">cv. Cdm-0</strain>
    </source>
</reference>
<sequence length="147" mass="16738">MFGKGSSNGINAPLKYFSISNNYRIHNFRGIEKMPDWVEARIAVTGGSHKYLKEITYAKGLYVCLSVSEVMNPYDMIFHMLVDLTICTCTQGWWDLLTHMLQGVSIRTNAFAIMSASVRPNILVWRSEILLILRYLLSCSPKPSIKE</sequence>
<dbReference type="EMBL" id="LR881469">
    <property type="protein sequence ID" value="CAD5329113.1"/>
    <property type="molecule type" value="Genomic_DNA"/>
</dbReference>
<dbReference type="Proteomes" id="UP000516314">
    <property type="component" value="Chromosome 4"/>
</dbReference>
<organism evidence="1 2">
    <name type="scientific">Arabidopsis thaliana</name>
    <name type="common">Mouse-ear cress</name>
    <dbReference type="NCBI Taxonomy" id="3702"/>
    <lineage>
        <taxon>Eukaryota</taxon>
        <taxon>Viridiplantae</taxon>
        <taxon>Streptophyta</taxon>
        <taxon>Embryophyta</taxon>
        <taxon>Tracheophyta</taxon>
        <taxon>Spermatophyta</taxon>
        <taxon>Magnoliopsida</taxon>
        <taxon>eudicotyledons</taxon>
        <taxon>Gunneridae</taxon>
        <taxon>Pentapetalae</taxon>
        <taxon>rosids</taxon>
        <taxon>malvids</taxon>
        <taxon>Brassicales</taxon>
        <taxon>Brassicaceae</taxon>
        <taxon>Camelineae</taxon>
        <taxon>Arabidopsis</taxon>
    </lineage>
</organism>
<evidence type="ECO:0000313" key="1">
    <source>
        <dbReference type="EMBL" id="CAD5329113.1"/>
    </source>
</evidence>